<evidence type="ECO:0000313" key="3">
    <source>
        <dbReference type="Proteomes" id="UP001600888"/>
    </source>
</evidence>
<organism evidence="2 3">
    <name type="scientific">Diaporthe vaccinii</name>
    <dbReference type="NCBI Taxonomy" id="105482"/>
    <lineage>
        <taxon>Eukaryota</taxon>
        <taxon>Fungi</taxon>
        <taxon>Dikarya</taxon>
        <taxon>Ascomycota</taxon>
        <taxon>Pezizomycotina</taxon>
        <taxon>Sordariomycetes</taxon>
        <taxon>Sordariomycetidae</taxon>
        <taxon>Diaporthales</taxon>
        <taxon>Diaporthaceae</taxon>
        <taxon>Diaporthe</taxon>
        <taxon>Diaporthe eres species complex</taxon>
    </lineage>
</organism>
<accession>A0ABR4DXR2</accession>
<protein>
    <submittedName>
        <fullName evidence="2">Uncharacterized protein</fullName>
    </submittedName>
</protein>
<reference evidence="2 3" key="1">
    <citation type="submission" date="2024-03" db="EMBL/GenBank/DDBJ databases">
        <title>A high-quality draft genome sequence of Diaporthe vaccinii, a causative agent of upright dieback and viscid rot disease in cranberry plants.</title>
        <authorList>
            <person name="Sarrasin M."/>
            <person name="Lang B.F."/>
            <person name="Burger G."/>
        </authorList>
    </citation>
    <scope>NUCLEOTIDE SEQUENCE [LARGE SCALE GENOMIC DNA]</scope>
    <source>
        <strain evidence="2 3">IS7</strain>
    </source>
</reference>
<evidence type="ECO:0000313" key="2">
    <source>
        <dbReference type="EMBL" id="KAL2274961.1"/>
    </source>
</evidence>
<feature type="compositionally biased region" description="Polar residues" evidence="1">
    <location>
        <begin position="58"/>
        <end position="69"/>
    </location>
</feature>
<dbReference type="EMBL" id="JBAWTH010000145">
    <property type="protein sequence ID" value="KAL2274961.1"/>
    <property type="molecule type" value="Genomic_DNA"/>
</dbReference>
<evidence type="ECO:0000256" key="1">
    <source>
        <dbReference type="SAM" id="MobiDB-lite"/>
    </source>
</evidence>
<feature type="region of interest" description="Disordered" evidence="1">
    <location>
        <begin position="40"/>
        <end position="69"/>
    </location>
</feature>
<sequence>MDNGTFNVDSDLRERLVAATKEGGGTATWSILKALDKASANPGNQLKQSNTKHDTSQEDFSSTGEHVES</sequence>
<name>A0ABR4DXR2_9PEZI</name>
<proteinExistence type="predicted"/>
<comment type="caution">
    <text evidence="2">The sequence shown here is derived from an EMBL/GenBank/DDBJ whole genome shotgun (WGS) entry which is preliminary data.</text>
</comment>
<dbReference type="Proteomes" id="UP001600888">
    <property type="component" value="Unassembled WGS sequence"/>
</dbReference>
<gene>
    <name evidence="2" type="ORF">FJTKL_02627</name>
</gene>
<keyword evidence="3" id="KW-1185">Reference proteome</keyword>